<dbReference type="InterPro" id="IPR010656">
    <property type="entry name" value="DctM"/>
</dbReference>
<comment type="subcellular location">
    <subcellularLocation>
        <location evidence="1 7">Cell inner membrane</location>
        <topology evidence="1 7">Multi-pass membrane protein</topology>
    </subcellularLocation>
</comment>
<comment type="function">
    <text evidence="7">Part of the tripartite ATP-independent periplasmic (TRAP) transport system.</text>
</comment>
<keyword evidence="7" id="KW-0813">Transport</keyword>
<feature type="transmembrane region" description="Helical" evidence="7">
    <location>
        <begin position="59"/>
        <end position="78"/>
    </location>
</feature>
<proteinExistence type="inferred from homology"/>
<feature type="transmembrane region" description="Helical" evidence="7">
    <location>
        <begin position="138"/>
        <end position="167"/>
    </location>
</feature>
<comment type="caution">
    <text evidence="7">Lacks conserved residue(s) required for the propagation of feature annotation.</text>
</comment>
<feature type="transmembrane region" description="Helical" evidence="7">
    <location>
        <begin position="173"/>
        <end position="195"/>
    </location>
</feature>
<evidence type="ECO:0000256" key="5">
    <source>
        <dbReference type="ARBA" id="ARBA00022989"/>
    </source>
</evidence>
<dbReference type="InterPro" id="IPR004681">
    <property type="entry name" value="TRAP_DctM"/>
</dbReference>
<gene>
    <name evidence="9" type="ORF">EVC62_04070</name>
</gene>
<reference evidence="9 10" key="1">
    <citation type="submission" date="2019-01" db="EMBL/GenBank/DDBJ databases">
        <title>Genome sequence of Salinicola endophyticus REST5.</title>
        <authorList>
            <person name="Nascimento F.X."/>
        </authorList>
    </citation>
    <scope>NUCLEOTIDE SEQUENCE [LARGE SCALE GENOMIC DNA]</scope>
    <source>
        <strain evidence="9 10">REST5</strain>
    </source>
</reference>
<feature type="transmembrane region" description="Helical" evidence="7">
    <location>
        <begin position="237"/>
        <end position="255"/>
    </location>
</feature>
<evidence type="ECO:0000256" key="2">
    <source>
        <dbReference type="ARBA" id="ARBA00022475"/>
    </source>
</evidence>
<dbReference type="PANTHER" id="PTHR33362:SF5">
    <property type="entry name" value="C4-DICARBOXYLATE TRAP TRANSPORTER LARGE PERMEASE PROTEIN DCTM"/>
    <property type="match status" value="1"/>
</dbReference>
<name>A0ABY8FD50_9GAMM</name>
<keyword evidence="2" id="KW-1003">Cell membrane</keyword>
<feature type="transmembrane region" description="Helical" evidence="7">
    <location>
        <begin position="98"/>
        <end position="126"/>
    </location>
</feature>
<keyword evidence="3 7" id="KW-0997">Cell inner membrane</keyword>
<dbReference type="NCBIfam" id="TIGR00786">
    <property type="entry name" value="dctM"/>
    <property type="match status" value="1"/>
</dbReference>
<protein>
    <recommendedName>
        <fullName evidence="7">TRAP transporter large permease protein</fullName>
    </recommendedName>
</protein>
<feature type="domain" description="TRAP C4-dicarboxylate transport system permease DctM subunit" evidence="8">
    <location>
        <begin position="11"/>
        <end position="437"/>
    </location>
</feature>
<accession>A0ABY8FD50</accession>
<feature type="transmembrane region" description="Helical" evidence="7">
    <location>
        <begin position="12"/>
        <end position="38"/>
    </location>
</feature>
<comment type="subunit">
    <text evidence="7">The complex comprises the extracytoplasmic solute receptor protein and the two transmembrane proteins.</text>
</comment>
<dbReference type="Proteomes" id="UP001321526">
    <property type="component" value="Chromosome"/>
</dbReference>
<dbReference type="PIRSF" id="PIRSF006066">
    <property type="entry name" value="HI0050"/>
    <property type="match status" value="1"/>
</dbReference>
<organism evidence="9 10">
    <name type="scientific">Salinicola endophyticus</name>
    <dbReference type="NCBI Taxonomy" id="1949083"/>
    <lineage>
        <taxon>Bacteria</taxon>
        <taxon>Pseudomonadati</taxon>
        <taxon>Pseudomonadota</taxon>
        <taxon>Gammaproteobacteria</taxon>
        <taxon>Oceanospirillales</taxon>
        <taxon>Halomonadaceae</taxon>
        <taxon>Salinicola</taxon>
    </lineage>
</organism>
<sequence length="442" mass="45655">MLDLSAGTQMIILFFVLVLIRVPVAFSLALSAMAAMYIMGFGLDMVGDLIVSGIAKYSLLAIPFFILAGNIMGITGIAEKMINFFRTLVGGLPGGMGLVGTVVCLFWGAVSGSGPASVAAIGPLIIRGMVADGYSRAFAAGLVCTGAALSLIIPPSIGLVIYGILAGTSISDLFLAAILPGLMLGLLMLCALPFARLSATPPSASESASADAAFLRAVGEGSGLPYATRLLRAFREAFWGLLTPVVILGGIYGGLFTPTEAAIVATVFAMFVGFFIYRTLSPRALFACVAASAGSSAVVMLVVAFASLFGWVVVVDGLVGDYSDALLGISQSPWVIVLMMLVILLLAGMFMDAITIMFITLPIFMPVVQQLGLDPTWFGVALMTALSIGLITPPVGINLFVAANITGLPLGQIARGVIPFLIVSLIGLLIVAYVPAISLIAL</sequence>
<evidence type="ECO:0000256" key="7">
    <source>
        <dbReference type="RuleBase" id="RU369079"/>
    </source>
</evidence>
<dbReference type="Pfam" id="PF06808">
    <property type="entry name" value="DctM"/>
    <property type="match status" value="1"/>
</dbReference>
<evidence type="ECO:0000256" key="1">
    <source>
        <dbReference type="ARBA" id="ARBA00004429"/>
    </source>
</evidence>
<dbReference type="RefSeq" id="WP_282235802.1">
    <property type="nucleotide sequence ID" value="NZ_CP035631.1"/>
</dbReference>
<evidence type="ECO:0000313" key="9">
    <source>
        <dbReference type="EMBL" id="WFF40738.1"/>
    </source>
</evidence>
<keyword evidence="10" id="KW-1185">Reference proteome</keyword>
<evidence type="ECO:0000256" key="4">
    <source>
        <dbReference type="ARBA" id="ARBA00022692"/>
    </source>
</evidence>
<feature type="transmembrane region" description="Helical" evidence="7">
    <location>
        <begin position="261"/>
        <end position="277"/>
    </location>
</feature>
<keyword evidence="5 7" id="KW-1133">Transmembrane helix</keyword>
<keyword evidence="6 7" id="KW-0472">Membrane</keyword>
<feature type="transmembrane region" description="Helical" evidence="7">
    <location>
        <begin position="417"/>
        <end position="441"/>
    </location>
</feature>
<evidence type="ECO:0000256" key="3">
    <source>
        <dbReference type="ARBA" id="ARBA00022519"/>
    </source>
</evidence>
<feature type="transmembrane region" description="Helical" evidence="7">
    <location>
        <begin position="284"/>
        <end position="314"/>
    </location>
</feature>
<feature type="transmembrane region" description="Helical" evidence="7">
    <location>
        <begin position="334"/>
        <end position="364"/>
    </location>
</feature>
<evidence type="ECO:0000259" key="8">
    <source>
        <dbReference type="Pfam" id="PF06808"/>
    </source>
</evidence>
<dbReference type="PANTHER" id="PTHR33362">
    <property type="entry name" value="SIALIC ACID TRAP TRANSPORTER PERMEASE PROTEIN SIAT-RELATED"/>
    <property type="match status" value="1"/>
</dbReference>
<evidence type="ECO:0000313" key="10">
    <source>
        <dbReference type="Proteomes" id="UP001321526"/>
    </source>
</evidence>
<evidence type="ECO:0000256" key="6">
    <source>
        <dbReference type="ARBA" id="ARBA00023136"/>
    </source>
</evidence>
<comment type="similarity">
    <text evidence="7">Belongs to the TRAP transporter large permease family.</text>
</comment>
<keyword evidence="4 7" id="KW-0812">Transmembrane</keyword>
<dbReference type="EMBL" id="CP035631">
    <property type="protein sequence ID" value="WFF40738.1"/>
    <property type="molecule type" value="Genomic_DNA"/>
</dbReference>